<dbReference type="EMBL" id="BQNB010017565">
    <property type="protein sequence ID" value="GJT64674.1"/>
    <property type="molecule type" value="Genomic_DNA"/>
</dbReference>
<evidence type="ECO:0000313" key="3">
    <source>
        <dbReference type="EMBL" id="GJT64674.1"/>
    </source>
</evidence>
<name>A0ABQ5FND1_9ASTR</name>
<dbReference type="Proteomes" id="UP001151760">
    <property type="component" value="Unassembled WGS sequence"/>
</dbReference>
<evidence type="ECO:0000313" key="4">
    <source>
        <dbReference type="Proteomes" id="UP001151760"/>
    </source>
</evidence>
<sequence length="186" mass="20807">VLDLEKEKDAQAVEILKLKKRVKRLERQRKSSTSQPRRRKYGQVESLDDDLDKEDTSKQGRKNAKTNLMLHESDFDGFDDETVDAATTGVSTASAPVTTAGVAINVEDSSRPVRSITTLQPLPSIDPKDKGKELAHRLHEEELAEIERIQKEKAAQEEVSMAAIYEEYDTIQANIDADALFAAKLQ</sequence>
<reference evidence="3" key="1">
    <citation type="journal article" date="2022" name="Int. J. Mol. Sci.">
        <title>Draft Genome of Tanacetum Coccineum: Genomic Comparison of Closely Related Tanacetum-Family Plants.</title>
        <authorList>
            <person name="Yamashiro T."/>
            <person name="Shiraishi A."/>
            <person name="Nakayama K."/>
            <person name="Satake H."/>
        </authorList>
    </citation>
    <scope>NUCLEOTIDE SEQUENCE</scope>
</reference>
<feature type="coiled-coil region" evidence="1">
    <location>
        <begin position="132"/>
        <end position="159"/>
    </location>
</feature>
<keyword evidence="4" id="KW-1185">Reference proteome</keyword>
<protein>
    <submittedName>
        <fullName evidence="3">Uncharacterized protein</fullName>
    </submittedName>
</protein>
<proteinExistence type="predicted"/>
<organism evidence="3 4">
    <name type="scientific">Tanacetum coccineum</name>
    <dbReference type="NCBI Taxonomy" id="301880"/>
    <lineage>
        <taxon>Eukaryota</taxon>
        <taxon>Viridiplantae</taxon>
        <taxon>Streptophyta</taxon>
        <taxon>Embryophyta</taxon>
        <taxon>Tracheophyta</taxon>
        <taxon>Spermatophyta</taxon>
        <taxon>Magnoliopsida</taxon>
        <taxon>eudicotyledons</taxon>
        <taxon>Gunneridae</taxon>
        <taxon>Pentapetalae</taxon>
        <taxon>asterids</taxon>
        <taxon>campanulids</taxon>
        <taxon>Asterales</taxon>
        <taxon>Asteraceae</taxon>
        <taxon>Asteroideae</taxon>
        <taxon>Anthemideae</taxon>
        <taxon>Anthemidinae</taxon>
        <taxon>Tanacetum</taxon>
    </lineage>
</organism>
<keyword evidence="1" id="KW-0175">Coiled coil</keyword>
<reference evidence="3" key="2">
    <citation type="submission" date="2022-01" db="EMBL/GenBank/DDBJ databases">
        <authorList>
            <person name="Yamashiro T."/>
            <person name="Shiraishi A."/>
            <person name="Satake H."/>
            <person name="Nakayama K."/>
        </authorList>
    </citation>
    <scope>NUCLEOTIDE SEQUENCE</scope>
</reference>
<feature type="non-terminal residue" evidence="3">
    <location>
        <position position="1"/>
    </location>
</feature>
<gene>
    <name evidence="3" type="ORF">Tco_1016154</name>
</gene>
<accession>A0ABQ5FND1</accession>
<evidence type="ECO:0000256" key="2">
    <source>
        <dbReference type="SAM" id="MobiDB-lite"/>
    </source>
</evidence>
<feature type="region of interest" description="Disordered" evidence="2">
    <location>
        <begin position="24"/>
        <end position="67"/>
    </location>
</feature>
<evidence type="ECO:0000256" key="1">
    <source>
        <dbReference type="SAM" id="Coils"/>
    </source>
</evidence>
<comment type="caution">
    <text evidence="3">The sequence shown here is derived from an EMBL/GenBank/DDBJ whole genome shotgun (WGS) entry which is preliminary data.</text>
</comment>